<feature type="domain" description="4'-phosphopantetheinyl transferase" evidence="3">
    <location>
        <begin position="98"/>
        <end position="175"/>
    </location>
</feature>
<evidence type="ECO:0000259" key="3">
    <source>
        <dbReference type="Pfam" id="PF01648"/>
    </source>
</evidence>
<gene>
    <name evidence="4" type="primary">sfp</name>
    <name evidence="4" type="ORF">SSSS39_01685</name>
</gene>
<dbReference type="GO" id="GO:0019878">
    <property type="term" value="P:lysine biosynthetic process via aminoadipic acid"/>
    <property type="evidence" value="ECO:0007669"/>
    <property type="project" value="TreeGrafter"/>
</dbReference>
<evidence type="ECO:0000313" key="5">
    <source>
        <dbReference type="Proteomes" id="UP000380217"/>
    </source>
</evidence>
<comment type="similarity">
    <text evidence="1">Belongs to the P-Pant transferase superfamily. Gsp/Sfp/HetI/AcpT family.</text>
</comment>
<reference evidence="4 5" key="1">
    <citation type="submission" date="2019-07" db="EMBL/GenBank/DDBJ databases">
        <authorList>
            <person name="Hibberd C M."/>
            <person name="Gehrig L. J."/>
            <person name="Chang H.-W."/>
            <person name="Venkatesh S."/>
        </authorList>
    </citation>
    <scope>NUCLEOTIDE SEQUENCE [LARGE SCALE GENOMIC DNA]</scope>
    <source>
        <strain evidence="4">Streptococcus_salivarius_SS_Bg39</strain>
    </source>
</reference>
<dbReference type="Proteomes" id="UP000380217">
    <property type="component" value="Unassembled WGS sequence"/>
</dbReference>
<dbReference type="GO" id="GO:0008897">
    <property type="term" value="F:holo-[acyl-carrier-protein] synthase activity"/>
    <property type="evidence" value="ECO:0007669"/>
    <property type="project" value="InterPro"/>
</dbReference>
<dbReference type="GO" id="GO:0005829">
    <property type="term" value="C:cytosol"/>
    <property type="evidence" value="ECO:0007669"/>
    <property type="project" value="TreeGrafter"/>
</dbReference>
<evidence type="ECO:0000256" key="2">
    <source>
        <dbReference type="ARBA" id="ARBA00022679"/>
    </source>
</evidence>
<sequence length="217" mass="25178">MLILISDISKSDSQIIDYDFLNKIPSYRLKSKNKSEIQRSINSLKLLKIGLSEFGIDLFGEDLVYNEFGKPSLSRKDIFYSISHSGKYVTCAISNKMVGIDIQKHIEKFEEIISFFSTSEKEYLASISLHRLLIKEFFKIWTVKESYVKFLGKGLYKELDSFSLFLDKKKIIDGDRILKDILYKNFSISEEYTMSVVASSDDSYEIRYVEVENLISL</sequence>
<dbReference type="InterPro" id="IPR050559">
    <property type="entry name" value="P-Pant_transferase_sf"/>
</dbReference>
<proteinExistence type="inferred from homology"/>
<dbReference type="InterPro" id="IPR008278">
    <property type="entry name" value="4-PPantetheinyl_Trfase_dom"/>
</dbReference>
<dbReference type="SUPFAM" id="SSF56214">
    <property type="entry name" value="4'-phosphopantetheinyl transferase"/>
    <property type="match status" value="2"/>
</dbReference>
<protein>
    <submittedName>
        <fullName evidence="4">4'-phosphopantetheinyl transferase sfp</fullName>
        <ecNumber evidence="4">2.7.8.-</ecNumber>
    </submittedName>
</protein>
<accession>A0A564TE52</accession>
<organism evidence="4 5">
    <name type="scientific">Streptococcus vestibularis</name>
    <dbReference type="NCBI Taxonomy" id="1343"/>
    <lineage>
        <taxon>Bacteria</taxon>
        <taxon>Bacillati</taxon>
        <taxon>Bacillota</taxon>
        <taxon>Bacilli</taxon>
        <taxon>Lactobacillales</taxon>
        <taxon>Streptococcaceae</taxon>
        <taxon>Streptococcus</taxon>
    </lineage>
</organism>
<dbReference type="InterPro" id="IPR037143">
    <property type="entry name" value="4-PPantetheinyl_Trfase_dom_sf"/>
</dbReference>
<dbReference type="RefSeq" id="WP_154864668.1">
    <property type="nucleotide sequence ID" value="NZ_CABHNJ010000029.1"/>
</dbReference>
<evidence type="ECO:0000256" key="1">
    <source>
        <dbReference type="ARBA" id="ARBA00010990"/>
    </source>
</evidence>
<dbReference type="GO" id="GO:0000287">
    <property type="term" value="F:magnesium ion binding"/>
    <property type="evidence" value="ECO:0007669"/>
    <property type="project" value="InterPro"/>
</dbReference>
<name>A0A564TE52_STRVE</name>
<dbReference type="AlphaFoldDB" id="A0A564TE52"/>
<dbReference type="Pfam" id="PF01648">
    <property type="entry name" value="ACPS"/>
    <property type="match status" value="1"/>
</dbReference>
<dbReference type="EC" id="2.7.8.-" evidence="4"/>
<keyword evidence="2 4" id="KW-0808">Transferase</keyword>
<dbReference type="Gene3D" id="3.90.470.20">
    <property type="entry name" value="4'-phosphopantetheinyl transferase domain"/>
    <property type="match status" value="2"/>
</dbReference>
<dbReference type="PANTHER" id="PTHR12215">
    <property type="entry name" value="PHOSPHOPANTETHEINE TRANSFERASE"/>
    <property type="match status" value="1"/>
</dbReference>
<dbReference type="PANTHER" id="PTHR12215:SF10">
    <property type="entry name" value="L-AMINOADIPATE-SEMIALDEHYDE DEHYDROGENASE-PHOSPHOPANTETHEINYL TRANSFERASE"/>
    <property type="match status" value="1"/>
</dbReference>
<dbReference type="EMBL" id="CABHNJ010000029">
    <property type="protein sequence ID" value="VUX05392.1"/>
    <property type="molecule type" value="Genomic_DNA"/>
</dbReference>
<evidence type="ECO:0000313" key="4">
    <source>
        <dbReference type="EMBL" id="VUX05392.1"/>
    </source>
</evidence>